<comment type="catalytic activity">
    <reaction evidence="5 6">
        <text>O-phospho-L-threonyl-[protein] + H2O = L-threonyl-[protein] + phosphate</text>
        <dbReference type="Rhea" id="RHEA:47004"/>
        <dbReference type="Rhea" id="RHEA-COMP:11060"/>
        <dbReference type="Rhea" id="RHEA-COMP:11605"/>
        <dbReference type="ChEBI" id="CHEBI:15377"/>
        <dbReference type="ChEBI" id="CHEBI:30013"/>
        <dbReference type="ChEBI" id="CHEBI:43474"/>
        <dbReference type="ChEBI" id="CHEBI:61977"/>
        <dbReference type="EC" id="3.1.3.16"/>
    </reaction>
</comment>
<accession>A0AAV5QKT5</accession>
<feature type="domain" description="BRCT" evidence="8">
    <location>
        <begin position="583"/>
        <end position="679"/>
    </location>
</feature>
<comment type="catalytic activity">
    <reaction evidence="4 6">
        <text>O-phospho-L-seryl-[protein] + H2O = L-seryl-[protein] + phosphate</text>
        <dbReference type="Rhea" id="RHEA:20629"/>
        <dbReference type="Rhea" id="RHEA-COMP:9863"/>
        <dbReference type="Rhea" id="RHEA-COMP:11604"/>
        <dbReference type="ChEBI" id="CHEBI:15377"/>
        <dbReference type="ChEBI" id="CHEBI:29999"/>
        <dbReference type="ChEBI" id="CHEBI:43474"/>
        <dbReference type="ChEBI" id="CHEBI:83421"/>
        <dbReference type="EC" id="3.1.3.16"/>
    </reaction>
</comment>
<dbReference type="InterPro" id="IPR036420">
    <property type="entry name" value="BRCT_dom_sf"/>
</dbReference>
<gene>
    <name evidence="10" type="ORF">DASC09_025960</name>
</gene>
<dbReference type="GO" id="GO:0005634">
    <property type="term" value="C:nucleus"/>
    <property type="evidence" value="ECO:0007669"/>
    <property type="project" value="UniProtKB-SubCell"/>
</dbReference>
<dbReference type="NCBIfam" id="TIGR02250">
    <property type="entry name" value="FCP1_euk"/>
    <property type="match status" value="1"/>
</dbReference>
<dbReference type="Gene3D" id="3.40.50.10190">
    <property type="entry name" value="BRCT domain"/>
    <property type="match status" value="1"/>
</dbReference>
<evidence type="ECO:0000259" key="9">
    <source>
        <dbReference type="PROSITE" id="PS50969"/>
    </source>
</evidence>
<feature type="compositionally biased region" description="Basic and acidic residues" evidence="7">
    <location>
        <begin position="446"/>
        <end position="469"/>
    </location>
</feature>
<evidence type="ECO:0000256" key="4">
    <source>
        <dbReference type="ARBA" id="ARBA00047761"/>
    </source>
</evidence>
<sequence>MSELTKLYLPSSLPYPITVTSILVRPNFEISRHTPVLKYRYLENQIVPTEKLEPEEIEEYQHNPKVIKVESIGSFESPIKGKVIDLKVKVGDIISSDKEQIGTIEEPCTHAVQFGGLCGICGANLVDEVDYSGYNNKDRAPISMSHQSTQLTVSLKEAERIEKSSRKKLLEDKKLILVVDLDQTVIQTINDPTVYHWQNDPNNPNYKAVKDIKSFSLEEKYTPLGTKNQQTAKSWYYVKLRPGLSEFLARIDSKYEMHIYTMATREYAKEIAKIIDPDGKYFGDRILSRDESGSITQKSLHRLFPTNTSMVVIIDDRGDVWQWCPNLVKVVPYDFFIGIGDINSGFLPKQNNLLRPSKRRKIIDDIEDQFTKGNSMIGGLDRKQSNESKNMNETGEQEQGKEGESKESNKEGERQYHTDNADADDGGTSTDTSDSTDDISEDESEEPVKFSEIEVTRASEEKDKEETIRDVQNSQRAEYLKALETERPLAKLQQSLDKKLEEAEALGDKQPFEAIEKSNASVTDSTAISKNDGSVSNHTLLSDDDTELQTLGEALLKINERFYDEYERDQLHPPDIKQIMPEMKGQVLGDTFIVFSGVIPLNRSGTEPDIVVWAKSFGANIETRISSKITHIISYEAKTAKIRLARTLFDEDKIKIVHPDWLFACFSNWEKVDTKEYEIYFHPQDKVSGKQLEHLKQTIYQPDEVQNYDLIENIDLSGADKELEEFLDSDESDSGSESDDFDDDKEKQLKHTHGNNLSPSSRKRPRSFLDEEGGNMLEIPNSSQQSDDSMNLSDEDFAELENELGNDDDDSSD</sequence>
<feature type="compositionally biased region" description="Acidic residues" evidence="7">
    <location>
        <begin position="793"/>
        <end position="813"/>
    </location>
</feature>
<evidence type="ECO:0000256" key="5">
    <source>
        <dbReference type="ARBA" id="ARBA00048336"/>
    </source>
</evidence>
<feature type="region of interest" description="Disordered" evidence="7">
    <location>
        <begin position="517"/>
        <end position="541"/>
    </location>
</feature>
<dbReference type="GeneID" id="90073250"/>
<dbReference type="InterPro" id="IPR023214">
    <property type="entry name" value="HAD_sf"/>
</dbReference>
<feature type="compositionally biased region" description="Polar residues" evidence="7">
    <location>
        <begin position="518"/>
        <end position="540"/>
    </location>
</feature>
<dbReference type="CDD" id="cd07521">
    <property type="entry name" value="HAD_FCP1-like"/>
    <property type="match status" value="1"/>
</dbReference>
<evidence type="ECO:0000313" key="11">
    <source>
        <dbReference type="Proteomes" id="UP001360560"/>
    </source>
</evidence>
<dbReference type="GO" id="GO:0008420">
    <property type="term" value="F:RNA polymerase II CTD heptapeptide repeat phosphatase activity"/>
    <property type="evidence" value="ECO:0007669"/>
    <property type="project" value="UniProtKB-UniRule"/>
</dbReference>
<dbReference type="Pfam" id="PF03031">
    <property type="entry name" value="NIF"/>
    <property type="match status" value="1"/>
</dbReference>
<dbReference type="InterPro" id="IPR036412">
    <property type="entry name" value="HAD-like_sf"/>
</dbReference>
<dbReference type="AlphaFoldDB" id="A0AAV5QKT5"/>
<organism evidence="10 11">
    <name type="scientific">Saccharomycopsis crataegensis</name>
    <dbReference type="NCBI Taxonomy" id="43959"/>
    <lineage>
        <taxon>Eukaryota</taxon>
        <taxon>Fungi</taxon>
        <taxon>Dikarya</taxon>
        <taxon>Ascomycota</taxon>
        <taxon>Saccharomycotina</taxon>
        <taxon>Saccharomycetes</taxon>
        <taxon>Saccharomycopsidaceae</taxon>
        <taxon>Saccharomycopsis</taxon>
    </lineage>
</organism>
<keyword evidence="11" id="KW-1185">Reference proteome</keyword>
<reference evidence="10 11" key="1">
    <citation type="journal article" date="2023" name="Elife">
        <title>Identification of key yeast species and microbe-microbe interactions impacting larval growth of Drosophila in the wild.</title>
        <authorList>
            <person name="Mure A."/>
            <person name="Sugiura Y."/>
            <person name="Maeda R."/>
            <person name="Honda K."/>
            <person name="Sakurai N."/>
            <person name="Takahashi Y."/>
            <person name="Watada M."/>
            <person name="Katoh T."/>
            <person name="Gotoh A."/>
            <person name="Gotoh Y."/>
            <person name="Taniguchi I."/>
            <person name="Nakamura K."/>
            <person name="Hayashi T."/>
            <person name="Katayama T."/>
            <person name="Uemura T."/>
            <person name="Hattori Y."/>
        </authorList>
    </citation>
    <scope>NUCLEOTIDE SEQUENCE [LARGE SCALE GENOMIC DNA]</scope>
    <source>
        <strain evidence="10 11">SC-9</strain>
    </source>
</reference>
<feature type="compositionally biased region" description="Polar residues" evidence="7">
    <location>
        <begin position="780"/>
        <end position="792"/>
    </location>
</feature>
<evidence type="ECO:0000256" key="3">
    <source>
        <dbReference type="ARBA" id="ARBA00023242"/>
    </source>
</evidence>
<proteinExistence type="predicted"/>
<dbReference type="InterPro" id="IPR011947">
    <property type="entry name" value="FCP1_euk"/>
</dbReference>
<dbReference type="SUPFAM" id="SSF52113">
    <property type="entry name" value="BRCT domain"/>
    <property type="match status" value="1"/>
</dbReference>
<feature type="region of interest" description="Disordered" evidence="7">
    <location>
        <begin position="373"/>
        <end position="470"/>
    </location>
</feature>
<feature type="compositionally biased region" description="Acidic residues" evidence="7">
    <location>
        <begin position="726"/>
        <end position="743"/>
    </location>
</feature>
<dbReference type="RefSeq" id="XP_064852271.1">
    <property type="nucleotide sequence ID" value="XM_064996199.1"/>
</dbReference>
<dbReference type="PANTHER" id="PTHR23081">
    <property type="entry name" value="RNA POLYMERASE II CTD PHOSPHATASE"/>
    <property type="match status" value="1"/>
</dbReference>
<keyword evidence="3 6" id="KW-0539">Nucleus</keyword>
<feature type="region of interest" description="Disordered" evidence="7">
    <location>
        <begin position="726"/>
        <end position="813"/>
    </location>
</feature>
<dbReference type="SUPFAM" id="SSF56784">
    <property type="entry name" value="HAD-like"/>
    <property type="match status" value="1"/>
</dbReference>
<dbReference type="PANTHER" id="PTHR23081:SF36">
    <property type="entry name" value="RNA POLYMERASE II SUBUNIT A C-TERMINAL DOMAIN PHOSPHATASE"/>
    <property type="match status" value="1"/>
</dbReference>
<comment type="function">
    <text evidence="6">This promotes the activity of RNA polymerase II.</text>
</comment>
<evidence type="ECO:0000259" key="8">
    <source>
        <dbReference type="PROSITE" id="PS50172"/>
    </source>
</evidence>
<evidence type="ECO:0000256" key="7">
    <source>
        <dbReference type="SAM" id="MobiDB-lite"/>
    </source>
</evidence>
<name>A0AAV5QKT5_9ASCO</name>
<evidence type="ECO:0000256" key="2">
    <source>
        <dbReference type="ARBA" id="ARBA00022801"/>
    </source>
</evidence>
<protein>
    <recommendedName>
        <fullName evidence="6">RNA polymerase II subunit A C-terminal domain phosphatase</fullName>
        <ecNumber evidence="6">3.1.3.16</ecNumber>
    </recommendedName>
</protein>
<feature type="compositionally biased region" description="Acidic residues" evidence="7">
    <location>
        <begin position="434"/>
        <end position="445"/>
    </location>
</feature>
<dbReference type="PROSITE" id="PS50969">
    <property type="entry name" value="FCP1"/>
    <property type="match status" value="1"/>
</dbReference>
<evidence type="ECO:0000313" key="10">
    <source>
        <dbReference type="EMBL" id="GMM35271.1"/>
    </source>
</evidence>
<feature type="compositionally biased region" description="Basic and acidic residues" evidence="7">
    <location>
        <begin position="398"/>
        <end position="420"/>
    </location>
</feature>
<feature type="domain" description="FCP1 homology" evidence="9">
    <location>
        <begin position="170"/>
        <end position="353"/>
    </location>
</feature>
<dbReference type="InterPro" id="IPR039189">
    <property type="entry name" value="Fcp1"/>
</dbReference>
<dbReference type="EC" id="3.1.3.16" evidence="6"/>
<comment type="subcellular location">
    <subcellularLocation>
        <location evidence="1 6">Nucleus</location>
    </subcellularLocation>
</comment>
<dbReference type="Proteomes" id="UP001360560">
    <property type="component" value="Unassembled WGS sequence"/>
</dbReference>
<dbReference type="InterPro" id="IPR004274">
    <property type="entry name" value="FCP1_dom"/>
</dbReference>
<dbReference type="Pfam" id="PF00533">
    <property type="entry name" value="BRCT"/>
    <property type="match status" value="1"/>
</dbReference>
<dbReference type="CDD" id="cd17729">
    <property type="entry name" value="BRCT_CTDP1"/>
    <property type="match status" value="1"/>
</dbReference>
<dbReference type="InterPro" id="IPR001357">
    <property type="entry name" value="BRCT_dom"/>
</dbReference>
<evidence type="ECO:0000256" key="6">
    <source>
        <dbReference type="RuleBase" id="RU366066"/>
    </source>
</evidence>
<dbReference type="EMBL" id="BTFZ01000006">
    <property type="protein sequence ID" value="GMM35271.1"/>
    <property type="molecule type" value="Genomic_DNA"/>
</dbReference>
<keyword evidence="2 6" id="KW-0378">Hydrolase</keyword>
<dbReference type="Gene3D" id="3.40.50.1000">
    <property type="entry name" value="HAD superfamily/HAD-like"/>
    <property type="match status" value="1"/>
</dbReference>
<comment type="caution">
    <text evidence="10">The sequence shown here is derived from an EMBL/GenBank/DDBJ whole genome shotgun (WGS) entry which is preliminary data.</text>
</comment>
<evidence type="ECO:0000256" key="1">
    <source>
        <dbReference type="ARBA" id="ARBA00004123"/>
    </source>
</evidence>
<dbReference type="SMART" id="SM00577">
    <property type="entry name" value="CPDc"/>
    <property type="match status" value="1"/>
</dbReference>
<dbReference type="PROSITE" id="PS50172">
    <property type="entry name" value="BRCT"/>
    <property type="match status" value="1"/>
</dbReference>